<dbReference type="Gene3D" id="3.40.50.300">
    <property type="entry name" value="P-loop containing nucleotide triphosphate hydrolases"/>
    <property type="match status" value="1"/>
</dbReference>
<evidence type="ECO:0000313" key="1">
    <source>
        <dbReference type="EMBL" id="WRO23418.1"/>
    </source>
</evidence>
<dbReference type="KEGG" id="dbc:MFMK1_003278"/>
<gene>
    <name evidence="1" type="ORF">MFMK1_003278</name>
</gene>
<name>A0AAU0US49_9FIRM</name>
<dbReference type="SUPFAM" id="SSF52540">
    <property type="entry name" value="P-loop containing nucleoside triphosphate hydrolases"/>
    <property type="match status" value="1"/>
</dbReference>
<protein>
    <submittedName>
        <fullName evidence="1">ATP-binding protein</fullName>
    </submittedName>
</protein>
<keyword evidence="2" id="KW-1185">Reference proteome</keyword>
<keyword evidence="1" id="KW-0547">Nucleotide-binding</keyword>
<accession>A0AAU0US49</accession>
<dbReference type="RefSeq" id="WP_366922799.1">
    <property type="nucleotide sequence ID" value="NZ_CP121694.1"/>
</dbReference>
<proteinExistence type="predicted"/>
<keyword evidence="1" id="KW-0067">ATP-binding</keyword>
<sequence>MATNSTAGIGDPYWYEWSIGLLHALDMLNPDNNIKHVILQANDLQGLDDVVVVYNNDDASCIQIKHTRESDSITFGDMVYKTESKKSLLNSMCSDWQNAQEKGYVSCKAILYTNRKIGVYKSSGVDNENVKYERPPLKGFLELINTQLTDITTLSEIEVPARWETAWKIWKEEINSLNTDDKKLNFLRTLDIKTNQDELDEIIDKISDKLSKYFKVHIRVAKQLDQKLCAALRKWTTTVRDKQEITREDLFEALSLYGDKIQGEHDLKTCEPFFSSRIDFTNELERKLVDREAPVIFLYGDPGSGKTNIVSHLANKSDSVITLRFHAFKPLSADDLYLSADKGISDPRALWGNFLVELRNLFTGKLSKYNVPVTNELLESIDDLRNEVLRLSQILADETGNTTVIAIDGIDHAARSGNTNTFLTTLVPPNGVPENVTFLISGQPIMQYDAYPDWLSNKDTVLHIEVPPINENDIKQLFLNVNQNFPPEGIDFAVKIINKAVSGNTLSAVFAVYEVAHCSNLDELETKLNESGISSGIQSYYEYIWKETKTQLPGEIFYIDTLLAGTLALINKKITPILLTDIFKDENIPELAWKAVLNRLYPIVIRENNEYRVFHNDVRIYLDNYIKRDPDNFVTISSRLADYFLTRGDDIKLKHEIGFQLLQYAKRESDFIKFYDENYIVEAIKYKRPMTELFEQLKITLLSMRELRDFKTVLSLSCAVDTLFQYQASLQWEDKIHEDDSELPVALRNEKKVLNRKLFNTSIVTNVLLEAKTLIQFKEVERAKSMLFRWFGNLTPDELVLLLNNNNTEKPEDGVPIQAQRNKDIEQILKMWGEISRVTGINFAGLDKSEATENSGKYRAIFTSGWLNEGRKYLSDDQIEYTLKNIEVYFKADFDEFFIELIENDKIEAIENILEKHPIEKMSCHVQVKLSSWAILHKKEKMAEKCIRKVLEQRFKFLVIEESERYNEKIFESFARITFILSYYGQAEHKTVNEGIISFREGKLTYKDRGYYSAFNLLESSRFFGFLVSTIFDNKEGIIGQDDFRAFVDQIFDRKEPVGNIEIGGPAAQEFLLKGIISIDHLLTSSLKKELVNLIIRNVRVIETLKNIDIWWNYLKVNNQEEALKDVFNHWMGEQGLIWNQELYELHWISSIFIPKALDMGWTEEANVIKSMLETKLVGYVGRKEYSLYTPLKWYNGLDVANKPYWETIGLKLLNISDYASKTGDNRAAVYIYAAVAASAGHFGAKSLWEFALSNQYWDRGWVQTVFDGIIASLEHDNFSEEELLSLWSIATDVFYVSKSPKPYDSENEIRCAYISDVRRTIELAASRLGYVDIGEKMKEIAELEYSQERSDISYTALIIPERWYSKSDVNTTAAKFIDEVGEKTCSEALELLKWKCVNEKNTFRWDFAIGLIKKVELTSTENILDYVQEIIDLLVHERKAPDWEYDGADRLFEIIFPYLTQDQTKALLNDIIDHYFENNIYSEDSKLYALHNDLNHFSFNFYSKLSQEEKVEGLNRILEMHSNWITGYGNIKFPITYIKMNEESENFTWKDFCIKFIARINEQL</sequence>
<dbReference type="GO" id="GO:0005524">
    <property type="term" value="F:ATP binding"/>
    <property type="evidence" value="ECO:0007669"/>
    <property type="project" value="UniProtKB-KW"/>
</dbReference>
<dbReference type="InterPro" id="IPR027417">
    <property type="entry name" value="P-loop_NTPase"/>
</dbReference>
<evidence type="ECO:0000313" key="2">
    <source>
        <dbReference type="Proteomes" id="UP001329915"/>
    </source>
</evidence>
<dbReference type="Proteomes" id="UP001329915">
    <property type="component" value="Chromosome"/>
</dbReference>
<dbReference type="EMBL" id="CP121694">
    <property type="protein sequence ID" value="WRO23418.1"/>
    <property type="molecule type" value="Genomic_DNA"/>
</dbReference>
<reference evidence="1 2" key="1">
    <citation type="submission" date="2023-04" db="EMBL/GenBank/DDBJ databases">
        <authorList>
            <person name="Hsu D."/>
        </authorList>
    </citation>
    <scope>NUCLEOTIDE SEQUENCE [LARGE SCALE GENOMIC DNA]</scope>
    <source>
        <strain evidence="1 2">MK1</strain>
    </source>
</reference>
<organism evidence="1 2">
    <name type="scientific">Metallumcola ferriviriculae</name>
    <dbReference type="NCBI Taxonomy" id="3039180"/>
    <lineage>
        <taxon>Bacteria</taxon>
        <taxon>Bacillati</taxon>
        <taxon>Bacillota</taxon>
        <taxon>Clostridia</taxon>
        <taxon>Neomoorellales</taxon>
        <taxon>Desulfitibacteraceae</taxon>
        <taxon>Metallumcola</taxon>
    </lineage>
</organism>